<dbReference type="AlphaFoldDB" id="A0AAW0FBY2"/>
<evidence type="ECO:0000313" key="1">
    <source>
        <dbReference type="EMBL" id="KAK7677886.1"/>
    </source>
</evidence>
<dbReference type="EMBL" id="JASBNA010000081">
    <property type="protein sequence ID" value="KAK7677886.1"/>
    <property type="molecule type" value="Genomic_DNA"/>
</dbReference>
<comment type="caution">
    <text evidence="1">The sequence shown here is derived from an EMBL/GenBank/DDBJ whole genome shotgun (WGS) entry which is preliminary data.</text>
</comment>
<accession>A0AAW0FBY2</accession>
<proteinExistence type="predicted"/>
<reference evidence="1 2" key="1">
    <citation type="submission" date="2022-09" db="EMBL/GenBank/DDBJ databases">
        <authorList>
            <person name="Palmer J.M."/>
        </authorList>
    </citation>
    <scope>NUCLEOTIDE SEQUENCE [LARGE SCALE GENOMIC DNA]</scope>
    <source>
        <strain evidence="1 2">DSM 7382</strain>
    </source>
</reference>
<evidence type="ECO:0000313" key="2">
    <source>
        <dbReference type="Proteomes" id="UP001385951"/>
    </source>
</evidence>
<protein>
    <submittedName>
        <fullName evidence="1">Uncharacterized protein</fullName>
    </submittedName>
</protein>
<keyword evidence="2" id="KW-1185">Reference proteome</keyword>
<name>A0AAW0FBY2_9APHY</name>
<gene>
    <name evidence="1" type="ORF">QCA50_019198</name>
</gene>
<organism evidence="1 2">
    <name type="scientific">Cerrena zonata</name>
    <dbReference type="NCBI Taxonomy" id="2478898"/>
    <lineage>
        <taxon>Eukaryota</taxon>
        <taxon>Fungi</taxon>
        <taxon>Dikarya</taxon>
        <taxon>Basidiomycota</taxon>
        <taxon>Agaricomycotina</taxon>
        <taxon>Agaricomycetes</taxon>
        <taxon>Polyporales</taxon>
        <taxon>Cerrenaceae</taxon>
        <taxon>Cerrena</taxon>
    </lineage>
</organism>
<sequence>MDFIAIFALGMGLIGLMEEDFPVVDEELYKRVLKSRGAASTVGLDEIMLEDSPILGEA</sequence>
<dbReference type="Proteomes" id="UP001385951">
    <property type="component" value="Unassembled WGS sequence"/>
</dbReference>